<accession>A0A8C4SBU9</accession>
<evidence type="ECO:0000256" key="7">
    <source>
        <dbReference type="PIRSR" id="PIRSR608080-1"/>
    </source>
</evidence>
<proteinExistence type="inferred from homology"/>
<dbReference type="Ensembl" id="ENSECRT00000015316.1">
    <property type="protein sequence ID" value="ENSECRP00000015051.1"/>
    <property type="gene ID" value="ENSECRG00000010029.1"/>
</dbReference>
<evidence type="ECO:0000256" key="8">
    <source>
        <dbReference type="RuleBase" id="RU368048"/>
    </source>
</evidence>
<evidence type="ECO:0000256" key="5">
    <source>
        <dbReference type="ARBA" id="ARBA00023179"/>
    </source>
</evidence>
<feature type="binding site" evidence="7">
    <location>
        <position position="93"/>
    </location>
    <ligand>
        <name>Ca(2+)</name>
        <dbReference type="ChEBI" id="CHEBI:29108"/>
        <label>2</label>
    </ligand>
</feature>
<evidence type="ECO:0000256" key="2">
    <source>
        <dbReference type="ARBA" id="ARBA00022723"/>
    </source>
</evidence>
<dbReference type="PROSITE" id="PS00018">
    <property type="entry name" value="EF_HAND_1"/>
    <property type="match status" value="2"/>
</dbReference>
<evidence type="ECO:0000256" key="6">
    <source>
        <dbReference type="ARBA" id="ARBA00025308"/>
    </source>
</evidence>
<feature type="binding site" evidence="7">
    <location>
        <position position="52"/>
    </location>
    <ligand>
        <name>Ca(2+)</name>
        <dbReference type="ChEBI" id="CHEBI:29108"/>
        <label>1</label>
    </ligand>
</feature>
<dbReference type="SMART" id="SM00054">
    <property type="entry name" value="EFh"/>
    <property type="match status" value="2"/>
</dbReference>
<gene>
    <name evidence="10" type="primary">LOC114663029</name>
</gene>
<feature type="binding site" evidence="7">
    <location>
        <position position="63"/>
    </location>
    <ligand>
        <name>Ca(2+)</name>
        <dbReference type="ChEBI" id="CHEBI:29108"/>
        <label>1</label>
    </ligand>
</feature>
<dbReference type="GeneTree" id="ENSGT00940000163144"/>
<dbReference type="CDD" id="cd16255">
    <property type="entry name" value="EFh_parvalbumin_beta"/>
    <property type="match status" value="1"/>
</dbReference>
<feature type="binding site" evidence="7">
    <location>
        <position position="95"/>
    </location>
    <ligand>
        <name>Ca(2+)</name>
        <dbReference type="ChEBI" id="CHEBI:29108"/>
        <label>2</label>
    </ligand>
</feature>
<dbReference type="Pfam" id="PF13499">
    <property type="entry name" value="EF-hand_7"/>
    <property type="match status" value="1"/>
</dbReference>
<dbReference type="RefSeq" id="XP_028672639.1">
    <property type="nucleotide sequence ID" value="XM_028816806.2"/>
</dbReference>
<organism evidence="10 11">
    <name type="scientific">Erpetoichthys calabaricus</name>
    <name type="common">Rope fish</name>
    <name type="synonym">Calamoichthys calabaricus</name>
    <dbReference type="NCBI Taxonomy" id="27687"/>
    <lineage>
        <taxon>Eukaryota</taxon>
        <taxon>Metazoa</taxon>
        <taxon>Chordata</taxon>
        <taxon>Craniata</taxon>
        <taxon>Vertebrata</taxon>
        <taxon>Euteleostomi</taxon>
        <taxon>Actinopterygii</taxon>
        <taxon>Polypteriformes</taxon>
        <taxon>Polypteridae</taxon>
        <taxon>Erpetoichthys</taxon>
    </lineage>
</organism>
<feature type="binding site" evidence="7">
    <location>
        <position position="97"/>
    </location>
    <ligand>
        <name>Ca(2+)</name>
        <dbReference type="ChEBI" id="CHEBI:29108"/>
        <label>2</label>
    </ligand>
</feature>
<feature type="binding site" evidence="7">
    <location>
        <position position="58"/>
    </location>
    <ligand>
        <name>Ca(2+)</name>
        <dbReference type="ChEBI" id="CHEBI:29108"/>
        <label>1</label>
    </ligand>
</feature>
<feature type="binding site" evidence="7">
    <location>
        <position position="54"/>
    </location>
    <ligand>
        <name>Ca(2+)</name>
        <dbReference type="ChEBI" id="CHEBI:29108"/>
        <label>1</label>
    </ligand>
</feature>
<evidence type="ECO:0000313" key="11">
    <source>
        <dbReference type="Proteomes" id="UP000694620"/>
    </source>
</evidence>
<feature type="domain" description="EF-hand" evidence="9">
    <location>
        <begin position="39"/>
        <end position="74"/>
    </location>
</feature>
<dbReference type="InterPro" id="IPR002048">
    <property type="entry name" value="EF_hand_dom"/>
</dbReference>
<evidence type="ECO:0000256" key="1">
    <source>
        <dbReference type="ARBA" id="ARBA00009753"/>
    </source>
</evidence>
<feature type="domain" description="EF-hand" evidence="9">
    <location>
        <begin position="78"/>
        <end position="109"/>
    </location>
</feature>
<dbReference type="OrthoDB" id="26525at2759"/>
<feature type="binding site" evidence="7">
    <location>
        <position position="102"/>
    </location>
    <ligand>
        <name>Ca(2+)</name>
        <dbReference type="ChEBI" id="CHEBI:29108"/>
        <label>2</label>
    </ligand>
</feature>
<reference evidence="10" key="2">
    <citation type="submission" date="2025-08" db="UniProtKB">
        <authorList>
            <consortium name="Ensembl"/>
        </authorList>
    </citation>
    <scope>IDENTIFICATION</scope>
</reference>
<keyword evidence="3" id="KW-0677">Repeat</keyword>
<dbReference type="PANTHER" id="PTHR11653">
    <property type="entry name" value="PARVALBUMIN ALPHA"/>
    <property type="match status" value="1"/>
</dbReference>
<dbReference type="Gene3D" id="1.10.238.10">
    <property type="entry name" value="EF-hand"/>
    <property type="match status" value="1"/>
</dbReference>
<dbReference type="GO" id="GO:0005509">
    <property type="term" value="F:calcium ion binding"/>
    <property type="evidence" value="ECO:0007669"/>
    <property type="project" value="UniProtKB-UniRule"/>
</dbReference>
<dbReference type="FunFam" id="1.10.238.10:FF:000060">
    <property type="entry name" value="Parvalbumin, thymic"/>
    <property type="match status" value="1"/>
</dbReference>
<feature type="binding site" evidence="7">
    <location>
        <position position="91"/>
    </location>
    <ligand>
        <name>Ca(2+)</name>
        <dbReference type="ChEBI" id="CHEBI:29108"/>
        <label>2</label>
    </ligand>
</feature>
<keyword evidence="5" id="KW-0514">Muscle protein</keyword>
<reference evidence="10" key="1">
    <citation type="submission" date="2021-06" db="EMBL/GenBank/DDBJ databases">
        <authorList>
            <consortium name="Wellcome Sanger Institute Data Sharing"/>
        </authorList>
    </citation>
    <scope>NUCLEOTIDE SEQUENCE [LARGE SCALE GENOMIC DNA]</scope>
</reference>
<dbReference type="GO" id="GO:0005737">
    <property type="term" value="C:cytoplasm"/>
    <property type="evidence" value="ECO:0007669"/>
    <property type="project" value="TreeGrafter"/>
</dbReference>
<dbReference type="InterPro" id="IPR008080">
    <property type="entry name" value="Parvalbumin"/>
</dbReference>
<evidence type="ECO:0000313" key="10">
    <source>
        <dbReference type="Ensembl" id="ENSECRP00000015051.1"/>
    </source>
</evidence>
<evidence type="ECO:0000256" key="3">
    <source>
        <dbReference type="ARBA" id="ARBA00022737"/>
    </source>
</evidence>
<evidence type="ECO:0000256" key="4">
    <source>
        <dbReference type="ARBA" id="ARBA00022837"/>
    </source>
</evidence>
<dbReference type="InterPro" id="IPR011992">
    <property type="entry name" value="EF-hand-dom_pair"/>
</dbReference>
<dbReference type="PRINTS" id="PR01697">
    <property type="entry name" value="PARVALBUMIN"/>
</dbReference>
<dbReference type="AlphaFoldDB" id="A0A8C4SBU9"/>
<dbReference type="Proteomes" id="UP000694620">
    <property type="component" value="Chromosome 12"/>
</dbReference>
<dbReference type="SUPFAM" id="SSF47473">
    <property type="entry name" value="EF-hand"/>
    <property type="match status" value="1"/>
</dbReference>
<dbReference type="InterPro" id="IPR018247">
    <property type="entry name" value="EF_Hand_1_Ca_BS"/>
</dbReference>
<dbReference type="PROSITE" id="PS50222">
    <property type="entry name" value="EF_HAND_2"/>
    <property type="match status" value="2"/>
</dbReference>
<evidence type="ECO:0000259" key="9">
    <source>
        <dbReference type="PROSITE" id="PS50222"/>
    </source>
</evidence>
<reference evidence="10" key="3">
    <citation type="submission" date="2025-09" db="UniProtKB">
        <authorList>
            <consortium name="Ensembl"/>
        </authorList>
    </citation>
    <scope>IDENTIFICATION</scope>
</reference>
<comment type="function">
    <text evidence="6 8">In muscle, parvalbumin is thought to be involved in relaxation after contraction. It binds two calcium ions.</text>
</comment>
<sequence length="109" mass="11948">MAFAGILKDDDIKAAVQAFQAPDSFDHKAFFSKIGMTDKSPDDLKKIFAILDQDKSGFIEEAELKFFLQNFEAGARVLTEKENKALLAAIDKDGDGKIGCEEFVALVKG</sequence>
<name>A0A8C4SBU9_ERPCA</name>
<dbReference type="GeneID" id="114663029"/>
<keyword evidence="2 7" id="KW-0479">Metal-binding</keyword>
<dbReference type="PANTHER" id="PTHR11653:SF12">
    <property type="entry name" value="PARVALBUMIN"/>
    <property type="match status" value="1"/>
</dbReference>
<protein>
    <recommendedName>
        <fullName evidence="8">Parvalbumin</fullName>
    </recommendedName>
</protein>
<feature type="binding site" evidence="7">
    <location>
        <position position="56"/>
    </location>
    <ligand>
        <name>Ca(2+)</name>
        <dbReference type="ChEBI" id="CHEBI:29108"/>
        <label>1</label>
    </ligand>
</feature>
<comment type="similarity">
    <text evidence="1 8">Belongs to the parvalbumin family.</text>
</comment>
<keyword evidence="11" id="KW-1185">Reference proteome</keyword>
<keyword evidence="4 7" id="KW-0106">Calcium</keyword>